<feature type="transmembrane region" description="Helical" evidence="6">
    <location>
        <begin position="211"/>
        <end position="228"/>
    </location>
</feature>
<dbReference type="CDD" id="cd13128">
    <property type="entry name" value="MATE_Wzx_like"/>
    <property type="match status" value="1"/>
</dbReference>
<evidence type="ECO:0000256" key="3">
    <source>
        <dbReference type="ARBA" id="ARBA00022692"/>
    </source>
</evidence>
<sequence>MFKKIAYNTGINFIAKIIATALGLAAVVLMTRYLGTLGFGQYTIIIAYLQFFGLVADMGLTLVSAQLLAKYEGEEEKIIANLFSFRLLTAAILLGLAPIVVIFMPYAWPVKIGVFIATISFLFIALNQVLIGFYQKHLLMAKASIAEIGGRVVLVIFVLAAVLLQWGLQGIVAATTLASIAQFFINYFLSLPYIKIRFAVDAKIWRDIVRLCWPIAITITFNIIYLKADTLILSLLQSETVVGLYGAAYRVIDILVTLPFILAGLALPQLTGALKSKNDAGFKAIIQHSFDVMAIIALPLAVGAQFVAAPLMRLVAGKEFFASGAILQMLIFAAAAIYLGVIFSHVIIAIEKQKQTIWAYIFVAVTALTGYLIFIPQYSYFGAAAVTIYSEVAIALLIFGITYYYTRFIPNFIVSLKAVLACAVMGLGLYFFNLAVVPAIIVAGILYSVMLYLLARNDLRKMIQN</sequence>
<feature type="transmembrane region" description="Helical" evidence="6">
    <location>
        <begin position="437"/>
        <end position="455"/>
    </location>
</feature>
<name>A0A1F5SQA9_9BACT</name>
<feature type="transmembrane region" description="Helical" evidence="6">
    <location>
        <begin position="380"/>
        <end position="405"/>
    </location>
</feature>
<evidence type="ECO:0000313" key="8">
    <source>
        <dbReference type="Proteomes" id="UP000178925"/>
    </source>
</evidence>
<feature type="transmembrane region" description="Helical" evidence="6">
    <location>
        <begin position="357"/>
        <end position="374"/>
    </location>
</feature>
<evidence type="ECO:0000256" key="4">
    <source>
        <dbReference type="ARBA" id="ARBA00022989"/>
    </source>
</evidence>
<dbReference type="Pfam" id="PF01943">
    <property type="entry name" value="Polysacc_synt"/>
    <property type="match status" value="1"/>
</dbReference>
<feature type="transmembrane region" description="Helical" evidence="6">
    <location>
        <begin position="39"/>
        <end position="63"/>
    </location>
</feature>
<evidence type="ECO:0000256" key="1">
    <source>
        <dbReference type="ARBA" id="ARBA00004651"/>
    </source>
</evidence>
<feature type="transmembrane region" description="Helical" evidence="6">
    <location>
        <begin position="412"/>
        <end position="431"/>
    </location>
</feature>
<feature type="transmembrane region" description="Helical" evidence="6">
    <location>
        <begin position="288"/>
        <end position="308"/>
    </location>
</feature>
<keyword evidence="3 6" id="KW-0812">Transmembrane</keyword>
<dbReference type="GO" id="GO:0005886">
    <property type="term" value="C:plasma membrane"/>
    <property type="evidence" value="ECO:0007669"/>
    <property type="project" value="UniProtKB-SubCell"/>
</dbReference>
<feature type="transmembrane region" description="Helical" evidence="6">
    <location>
        <begin position="248"/>
        <end position="267"/>
    </location>
</feature>
<dbReference type="InterPro" id="IPR050833">
    <property type="entry name" value="Poly_Biosynth_Transport"/>
</dbReference>
<accession>A0A1F5SQA9</accession>
<feature type="transmembrane region" description="Helical" evidence="6">
    <location>
        <begin position="320"/>
        <end position="350"/>
    </location>
</feature>
<keyword evidence="2" id="KW-1003">Cell membrane</keyword>
<feature type="transmembrane region" description="Helical" evidence="6">
    <location>
        <begin position="170"/>
        <end position="190"/>
    </location>
</feature>
<evidence type="ECO:0000256" key="2">
    <source>
        <dbReference type="ARBA" id="ARBA00022475"/>
    </source>
</evidence>
<keyword evidence="4 6" id="KW-1133">Transmembrane helix</keyword>
<reference evidence="7 8" key="1">
    <citation type="journal article" date="2016" name="Nat. Commun.">
        <title>Thousands of microbial genomes shed light on interconnected biogeochemical processes in an aquifer system.</title>
        <authorList>
            <person name="Anantharaman K."/>
            <person name="Brown C.T."/>
            <person name="Hug L.A."/>
            <person name="Sharon I."/>
            <person name="Castelle C.J."/>
            <person name="Probst A.J."/>
            <person name="Thomas B.C."/>
            <person name="Singh A."/>
            <person name="Wilkins M.J."/>
            <person name="Karaoz U."/>
            <person name="Brodie E.L."/>
            <person name="Williams K.H."/>
            <person name="Hubbard S.S."/>
            <person name="Banfield J.F."/>
        </authorList>
    </citation>
    <scope>NUCLEOTIDE SEQUENCE [LARGE SCALE GENOMIC DNA]</scope>
</reference>
<dbReference type="AlphaFoldDB" id="A0A1F5SQA9"/>
<gene>
    <name evidence="7" type="ORF">A2242_00810</name>
</gene>
<dbReference type="InterPro" id="IPR002797">
    <property type="entry name" value="Polysacc_synth"/>
</dbReference>
<evidence type="ECO:0000256" key="5">
    <source>
        <dbReference type="ARBA" id="ARBA00023136"/>
    </source>
</evidence>
<dbReference type="EMBL" id="MFGC01000004">
    <property type="protein sequence ID" value="OGF28907.1"/>
    <property type="molecule type" value="Genomic_DNA"/>
</dbReference>
<dbReference type="Proteomes" id="UP000178925">
    <property type="component" value="Unassembled WGS sequence"/>
</dbReference>
<comment type="caution">
    <text evidence="7">The sequence shown here is derived from an EMBL/GenBank/DDBJ whole genome shotgun (WGS) entry which is preliminary data.</text>
</comment>
<evidence type="ECO:0000313" key="7">
    <source>
        <dbReference type="EMBL" id="OGF28907.1"/>
    </source>
</evidence>
<protein>
    <submittedName>
        <fullName evidence="7">Uncharacterized protein</fullName>
    </submittedName>
</protein>
<feature type="transmembrane region" description="Helical" evidence="6">
    <location>
        <begin position="83"/>
        <end position="106"/>
    </location>
</feature>
<organism evidence="7 8">
    <name type="scientific">Candidatus Falkowbacteria bacterium RIFOXYA2_FULL_47_9</name>
    <dbReference type="NCBI Taxonomy" id="1797995"/>
    <lineage>
        <taxon>Bacteria</taxon>
        <taxon>Candidatus Falkowiibacteriota</taxon>
    </lineage>
</organism>
<dbReference type="PANTHER" id="PTHR30250:SF11">
    <property type="entry name" value="O-ANTIGEN TRANSPORTER-RELATED"/>
    <property type="match status" value="1"/>
</dbReference>
<feature type="transmembrane region" description="Helical" evidence="6">
    <location>
        <begin position="12"/>
        <end position="33"/>
    </location>
</feature>
<feature type="transmembrane region" description="Helical" evidence="6">
    <location>
        <begin position="145"/>
        <end position="164"/>
    </location>
</feature>
<evidence type="ECO:0000256" key="6">
    <source>
        <dbReference type="SAM" id="Phobius"/>
    </source>
</evidence>
<keyword evidence="5 6" id="KW-0472">Membrane</keyword>
<proteinExistence type="predicted"/>
<feature type="transmembrane region" description="Helical" evidence="6">
    <location>
        <begin position="112"/>
        <end position="133"/>
    </location>
</feature>
<dbReference type="STRING" id="1797995.A2242_00810"/>
<comment type="subcellular location">
    <subcellularLocation>
        <location evidence="1">Cell membrane</location>
        <topology evidence="1">Multi-pass membrane protein</topology>
    </subcellularLocation>
</comment>
<dbReference type="PANTHER" id="PTHR30250">
    <property type="entry name" value="PST FAMILY PREDICTED COLANIC ACID TRANSPORTER"/>
    <property type="match status" value="1"/>
</dbReference>